<dbReference type="NCBIfam" id="TIGR03359">
    <property type="entry name" value="VI_chp_6"/>
    <property type="match status" value="1"/>
</dbReference>
<name>A0A178IL50_9BACT</name>
<dbReference type="Proteomes" id="UP000078486">
    <property type="component" value="Unassembled WGS sequence"/>
</dbReference>
<dbReference type="EMBL" id="LRRQ01000054">
    <property type="protein sequence ID" value="OAM90613.1"/>
    <property type="molecule type" value="Genomic_DNA"/>
</dbReference>
<protein>
    <submittedName>
        <fullName evidence="1">Type VI secretion system protein ImpG</fullName>
    </submittedName>
</protein>
<dbReference type="Pfam" id="PF05947">
    <property type="entry name" value="T6SS_TssF"/>
    <property type="match status" value="1"/>
</dbReference>
<comment type="caution">
    <text evidence="1">The sequence shown here is derived from an EMBL/GenBank/DDBJ whole genome shotgun (WGS) entry which is preliminary data.</text>
</comment>
<dbReference type="InterPro" id="IPR010272">
    <property type="entry name" value="T6SS_TssF"/>
</dbReference>
<reference evidence="1 2" key="1">
    <citation type="submission" date="2016-01" db="EMBL/GenBank/DDBJ databases">
        <title>High potential of lignocellulose degradation of a new Verrucomicrobia species.</title>
        <authorList>
            <person name="Wang Y."/>
            <person name="Shi Y."/>
            <person name="Qiu Z."/>
            <person name="Liu S."/>
            <person name="Yang H."/>
        </authorList>
    </citation>
    <scope>NUCLEOTIDE SEQUENCE [LARGE SCALE GENOMIC DNA]</scope>
    <source>
        <strain evidence="1 2">TSB47</strain>
    </source>
</reference>
<dbReference type="PANTHER" id="PTHR35370:SF1">
    <property type="entry name" value="TYPE VI SECRETION SYSTEM COMPONENT TSSF1"/>
    <property type="match status" value="1"/>
</dbReference>
<dbReference type="RefSeq" id="WP_068769543.1">
    <property type="nucleotide sequence ID" value="NZ_CP109796.1"/>
</dbReference>
<dbReference type="PANTHER" id="PTHR35370">
    <property type="entry name" value="CYTOPLASMIC PROTEIN-RELATED-RELATED"/>
    <property type="match status" value="1"/>
</dbReference>
<dbReference type="OrthoDB" id="9763676at2"/>
<dbReference type="PIRSF" id="PIRSF028304">
    <property type="entry name" value="UCP028304"/>
    <property type="match status" value="1"/>
</dbReference>
<organism evidence="1 2">
    <name type="scientific">Termitidicoccus mucosus</name>
    <dbReference type="NCBI Taxonomy" id="1184151"/>
    <lineage>
        <taxon>Bacteria</taxon>
        <taxon>Pseudomonadati</taxon>
        <taxon>Verrucomicrobiota</taxon>
        <taxon>Opitutia</taxon>
        <taxon>Opitutales</taxon>
        <taxon>Opitutaceae</taxon>
        <taxon>Termitidicoccus</taxon>
    </lineage>
</organism>
<accession>A0A178IL50</accession>
<keyword evidence="2" id="KW-1185">Reference proteome</keyword>
<evidence type="ECO:0000313" key="2">
    <source>
        <dbReference type="Proteomes" id="UP000078486"/>
    </source>
</evidence>
<evidence type="ECO:0000313" key="1">
    <source>
        <dbReference type="EMBL" id="OAM90613.1"/>
    </source>
</evidence>
<proteinExistence type="predicted"/>
<dbReference type="AlphaFoldDB" id="A0A178IL50"/>
<sequence length="625" mass="69536">MDKRLLDHYNNELRHLRESAAEFAREYPKIAGRLAIDPAGKDACPDPYVERLLEGFAYLAARVHLKLDAEFPRFTQSLLETVYPHFLTPVPSMAVVKFDANEKDANLARGAVVPRGSTLKSILGKGDRTPCTFRTAHDVRLLPVRVDEVRYFTRDVQTLGLPRHLQAKAAIRIRLRATAGLTFGKIALDPVAFYLRGAGELPVSIFEQIFAHRLGLVVQSPAQRGKTVGVFEPDAIRRVGLEENEALLPPSPRSFEGYRLLREYFAFPQRFLFAELSAFGGALAECPNDNLIDLVIPLAQQEPRLEGRIDASCFELGCTPVINLFPKSLDRIQLTEWLSEFHVVPDRNRPLDFEVFQIESVKGLGETAGEEQMFHPFYLAKDTDMSSAAYYTSIRQPRVLTAREKQFGKKSDYTGTEVFISLVDANAAPYRADLRQLGIQALCTNRHLPIQMAIGVAAADFTMETSAPITGIRCISGPTEPRPSMAEGRFSWRLISHLSLNYMSLVNAKAGEGASALREILKLYVEDGNRELARQVEGLTGVSARSVVRRSPAAGPISFARGLEIALEFNEDAFEGTGVFLIGSVLENFLAKYASINAFTETVIRTGQRGEIGRWRPRLGKRPVL</sequence>
<dbReference type="STRING" id="1184151.AW736_07420"/>
<gene>
    <name evidence="1" type="ORF">AW736_07420</name>
</gene>